<evidence type="ECO:0000313" key="3">
    <source>
        <dbReference type="EMBL" id="CAF4166704.1"/>
    </source>
</evidence>
<gene>
    <name evidence="3" type="ORF">UXM345_LOCUS26028</name>
</gene>
<accession>A0A819ZS52</accession>
<comment type="caution">
    <text evidence="3">The sequence shown here is derived from an EMBL/GenBank/DDBJ whole genome shotgun (WGS) entry which is preliminary data.</text>
</comment>
<sequence>MTSSYPSVQPIDECGGICYPSSVPSGTTLSNCTLSFTGLVPDTWYAVSIQVEDFVNSSSTTPMSSVPVQFLIYVMPQPSCTIAPIIIPLAGCLEVKVGVMNTFNITVANQCDPDIADISDLIVSNGITGMQAGNLSYSPTNDSFVYVIFTWTPQLSQLGPQTLCTIAFTEEQVQSAQYCVTFTVVTSAANSRQHQRPLPPRLLLARQPQRRPPLQLPQHQQPPQIQLRRQPQLQLQLPRHQQQPQIQLRRQPRPQLRPQPRLQLRRRPRLQQRRQLQRRRQQRRRRQLQRQLLLLRQRRRRRLQRHQLLRRLQQQPQRQQRRQPRPQLRPRPQAQHQQQLLALRRLKILGQEFAPLVLKGTTVTTTRSPGGDINWLLILGLSLLGLLLLLLCFCCPLYRLYWSPAARRRRRRKATYETIQPHNNLLLSSQDILGRSPNVNKHVRSENTINNNEGHNVLNNRESKINCFSTGERDEVIPMSATSLKTKGGITVSKVHNDEKPLQNGNTSIKPPINQNYDDRVPTTTCSRVKVYRVSKVANLGETNESQNVPSPKADKSLPNASRVTIVKIPRNNMPRAQSIDANLHKPSSQQLINETSLDIGNNGTQVANMGDRLMKKTNFDPPLKQRPRAASIGSISVLKVKRPAVQVRPIKKCPQTNSSTTIDKINADSCVSVSKVPREQSKSRVRPT</sequence>
<keyword evidence="2" id="KW-1133">Transmembrane helix</keyword>
<feature type="transmembrane region" description="Helical" evidence="2">
    <location>
        <begin position="375"/>
        <end position="402"/>
    </location>
</feature>
<keyword evidence="2" id="KW-0472">Membrane</keyword>
<evidence type="ECO:0000256" key="2">
    <source>
        <dbReference type="SAM" id="Phobius"/>
    </source>
</evidence>
<feature type="region of interest" description="Disordered" evidence="1">
    <location>
        <begin position="497"/>
        <end position="521"/>
    </location>
</feature>
<evidence type="ECO:0000256" key="1">
    <source>
        <dbReference type="SAM" id="MobiDB-lite"/>
    </source>
</evidence>
<protein>
    <submittedName>
        <fullName evidence="3">Uncharacterized protein</fullName>
    </submittedName>
</protein>
<dbReference type="AlphaFoldDB" id="A0A819ZS52"/>
<feature type="compositionally biased region" description="Low complexity" evidence="1">
    <location>
        <begin position="234"/>
        <end position="262"/>
    </location>
</feature>
<reference evidence="3" key="1">
    <citation type="submission" date="2021-02" db="EMBL/GenBank/DDBJ databases">
        <authorList>
            <person name="Nowell W R."/>
        </authorList>
    </citation>
    <scope>NUCLEOTIDE SEQUENCE</scope>
</reference>
<feature type="region of interest" description="Disordered" evidence="1">
    <location>
        <begin position="309"/>
        <end position="336"/>
    </location>
</feature>
<feature type="compositionally biased region" description="Basic residues" evidence="1">
    <location>
        <begin position="263"/>
        <end position="283"/>
    </location>
</feature>
<feature type="region of interest" description="Disordered" evidence="1">
    <location>
        <begin position="234"/>
        <end position="283"/>
    </location>
</feature>
<keyword evidence="2" id="KW-0812">Transmembrane</keyword>
<organism evidence="3 4">
    <name type="scientific">Rotaria magnacalcarata</name>
    <dbReference type="NCBI Taxonomy" id="392030"/>
    <lineage>
        <taxon>Eukaryota</taxon>
        <taxon>Metazoa</taxon>
        <taxon>Spiralia</taxon>
        <taxon>Gnathifera</taxon>
        <taxon>Rotifera</taxon>
        <taxon>Eurotatoria</taxon>
        <taxon>Bdelloidea</taxon>
        <taxon>Philodinida</taxon>
        <taxon>Philodinidae</taxon>
        <taxon>Rotaria</taxon>
    </lineage>
</organism>
<proteinExistence type="predicted"/>
<dbReference type="EMBL" id="CAJOBF010005184">
    <property type="protein sequence ID" value="CAF4166704.1"/>
    <property type="molecule type" value="Genomic_DNA"/>
</dbReference>
<evidence type="ECO:0000313" key="4">
    <source>
        <dbReference type="Proteomes" id="UP000663842"/>
    </source>
</evidence>
<name>A0A819ZS52_9BILA</name>
<dbReference type="Proteomes" id="UP000663842">
    <property type="component" value="Unassembled WGS sequence"/>
</dbReference>
<feature type="compositionally biased region" description="Polar residues" evidence="1">
    <location>
        <begin position="503"/>
        <end position="521"/>
    </location>
</feature>